<dbReference type="Pfam" id="PF06202">
    <property type="entry name" value="GDE_C"/>
    <property type="match status" value="1"/>
</dbReference>
<evidence type="ECO:0000313" key="3">
    <source>
        <dbReference type="EMBL" id="CAF1230941.1"/>
    </source>
</evidence>
<dbReference type="AlphaFoldDB" id="A0A814YMQ6"/>
<dbReference type="EMBL" id="CAJNOQ010009666">
    <property type="protein sequence ID" value="CAF1230941.1"/>
    <property type="molecule type" value="Genomic_DNA"/>
</dbReference>
<dbReference type="EMBL" id="CAJOBC010009672">
    <property type="protein sequence ID" value="CAF3993675.1"/>
    <property type="molecule type" value="Genomic_DNA"/>
</dbReference>
<evidence type="ECO:0000313" key="2">
    <source>
        <dbReference type="EMBL" id="CAF1212131.1"/>
    </source>
</evidence>
<dbReference type="Proteomes" id="UP000681722">
    <property type="component" value="Unassembled WGS sequence"/>
</dbReference>
<sequence>MGSSEKAGNRGFPGSPRDGAAVELVGLNRAVLKWLLEMNKSGHYPYDCIGDKITFAEWMKKIDQNFEQKFWVDEKSQELFVNRRNIYKDTVGSTFRWSDYQLRPNFLIAAVVAPELFNKHHIWKALSQVEHILVGKYGIKTLDPSDSNYVGDCHTDDDGWDFKRAKGQNYHNGPEWLWLMGFYLRAKLYWAQQMDREPETRGVLAQTIRHVREILLNHLEYLSNSEWNGLAQLTNENGSYCPHSCTVQAWSMSTMLEAEFDLDQLA</sequence>
<dbReference type="EMBL" id="CAJNOK010014797">
    <property type="protein sequence ID" value="CAF1212131.1"/>
    <property type="molecule type" value="Genomic_DNA"/>
</dbReference>
<organism evidence="3 6">
    <name type="scientific">Didymodactylos carnosus</name>
    <dbReference type="NCBI Taxonomy" id="1234261"/>
    <lineage>
        <taxon>Eukaryota</taxon>
        <taxon>Metazoa</taxon>
        <taxon>Spiralia</taxon>
        <taxon>Gnathifera</taxon>
        <taxon>Rotifera</taxon>
        <taxon>Eurotatoria</taxon>
        <taxon>Bdelloidea</taxon>
        <taxon>Philodinida</taxon>
        <taxon>Philodinidae</taxon>
        <taxon>Didymodactylos</taxon>
    </lineage>
</organism>
<reference evidence="3" key="1">
    <citation type="submission" date="2021-02" db="EMBL/GenBank/DDBJ databases">
        <authorList>
            <person name="Nowell W R."/>
        </authorList>
    </citation>
    <scope>NUCLEOTIDE SEQUENCE</scope>
</reference>
<dbReference type="Proteomes" id="UP000663829">
    <property type="component" value="Unassembled WGS sequence"/>
</dbReference>
<evidence type="ECO:0000313" key="5">
    <source>
        <dbReference type="EMBL" id="CAF4021074.1"/>
    </source>
</evidence>
<dbReference type="InterPro" id="IPR012341">
    <property type="entry name" value="6hp_glycosidase-like_sf"/>
</dbReference>
<dbReference type="GO" id="GO:0004134">
    <property type="term" value="F:4-alpha-glucanotransferase activity"/>
    <property type="evidence" value="ECO:0007669"/>
    <property type="project" value="InterPro"/>
</dbReference>
<dbReference type="PANTHER" id="PTHR10569:SF2">
    <property type="entry name" value="GLYCOGEN DEBRANCHING ENZYME"/>
    <property type="match status" value="1"/>
</dbReference>
<dbReference type="EMBL" id="CAJOBA010036332">
    <property type="protein sequence ID" value="CAF4021074.1"/>
    <property type="molecule type" value="Genomic_DNA"/>
</dbReference>
<dbReference type="SUPFAM" id="SSF48208">
    <property type="entry name" value="Six-hairpin glycosidases"/>
    <property type="match status" value="1"/>
</dbReference>
<gene>
    <name evidence="3" type="ORF">GPM918_LOCUS25171</name>
    <name evidence="2" type="ORF">OVA965_LOCUS24507</name>
    <name evidence="4" type="ORF">SRO942_LOCUS25180</name>
    <name evidence="5" type="ORF">TMI583_LOCUS25227</name>
</gene>
<accession>A0A814YMQ6</accession>
<dbReference type="OrthoDB" id="10045911at2759"/>
<dbReference type="InterPro" id="IPR010401">
    <property type="entry name" value="AGL/Gdb1"/>
</dbReference>
<dbReference type="InterPro" id="IPR032790">
    <property type="entry name" value="GDE_C"/>
</dbReference>
<dbReference type="Proteomes" id="UP000682733">
    <property type="component" value="Unassembled WGS sequence"/>
</dbReference>
<protein>
    <recommendedName>
        <fullName evidence="1">Glycogen debranching enzyme C-terminal domain-containing protein</fullName>
    </recommendedName>
</protein>
<dbReference type="Proteomes" id="UP000677228">
    <property type="component" value="Unassembled WGS sequence"/>
</dbReference>
<proteinExistence type="predicted"/>
<comment type="caution">
    <text evidence="3">The sequence shown here is derived from an EMBL/GenBank/DDBJ whole genome shotgun (WGS) entry which is preliminary data.</text>
</comment>
<dbReference type="Gene3D" id="1.50.10.10">
    <property type="match status" value="1"/>
</dbReference>
<keyword evidence="6" id="KW-1185">Reference proteome</keyword>
<dbReference type="InterPro" id="IPR008928">
    <property type="entry name" value="6-hairpin_glycosidase_sf"/>
</dbReference>
<evidence type="ECO:0000259" key="1">
    <source>
        <dbReference type="Pfam" id="PF06202"/>
    </source>
</evidence>
<evidence type="ECO:0000313" key="6">
    <source>
        <dbReference type="Proteomes" id="UP000663829"/>
    </source>
</evidence>
<feature type="domain" description="Glycogen debranching enzyme C-terminal" evidence="1">
    <location>
        <begin position="7"/>
        <end position="257"/>
    </location>
</feature>
<dbReference type="GO" id="GO:0005980">
    <property type="term" value="P:glycogen catabolic process"/>
    <property type="evidence" value="ECO:0007669"/>
    <property type="project" value="InterPro"/>
</dbReference>
<name>A0A814YMQ6_9BILA</name>
<dbReference type="GO" id="GO:0004135">
    <property type="term" value="F:amylo-alpha-1,6-glucosidase activity"/>
    <property type="evidence" value="ECO:0007669"/>
    <property type="project" value="InterPro"/>
</dbReference>
<dbReference type="PANTHER" id="PTHR10569">
    <property type="entry name" value="GLYCOGEN DEBRANCHING ENZYME"/>
    <property type="match status" value="1"/>
</dbReference>
<evidence type="ECO:0000313" key="4">
    <source>
        <dbReference type="EMBL" id="CAF3993675.1"/>
    </source>
</evidence>